<dbReference type="Proteomes" id="UP000244930">
    <property type="component" value="Chromosome"/>
</dbReference>
<comment type="subcellular location">
    <subcellularLocation>
        <location evidence="13">Cell membrane</location>
        <topology evidence="13">Single-pass membrane protein</topology>
    </subcellularLocation>
    <subcellularLocation>
        <location evidence="12">Endomembrane system</location>
        <topology evidence="12">Single-pass membrane protein</topology>
    </subcellularLocation>
</comment>
<organism evidence="16 17">
    <name type="scientific">Parazoarcus communis</name>
    <dbReference type="NCBI Taxonomy" id="41977"/>
    <lineage>
        <taxon>Bacteria</taxon>
        <taxon>Pseudomonadati</taxon>
        <taxon>Pseudomonadota</taxon>
        <taxon>Betaproteobacteria</taxon>
        <taxon>Rhodocyclales</taxon>
        <taxon>Zoogloeaceae</taxon>
        <taxon>Parazoarcus</taxon>
    </lineage>
</organism>
<comment type="similarity">
    <text evidence="1 13 14">Belongs to the ATPase B chain family.</text>
</comment>
<sequence>MQLDWTTFLLQIVNFLVLVWLLKRFLYRPVLDVIARRRQGIEKALSDARDAEARAETLRQDYERKLAEQDSAQAADMARLGDEIAAERRRLMAKLDAELAAERERQVALVEKQTADAGRKAGDTARAAALSFVSRLLGRLSGAELDSRLVDMLIEDLATLPAEQLEALHDAAAAPEASLQLTTARALSEADESRLLGALADTLGRSLPITKQIDASMQSGLRVGIGPWMLAASLADELAFFRSGARRAC</sequence>
<accession>A0A2U8GPE4</accession>
<comment type="subunit">
    <text evidence="13">F-type ATPases have 2 components, F(1) - the catalytic core - and F(0) - the membrane proton channel. F(1) has five subunits: alpha(3), beta(3), gamma(1), delta(1), epsilon(1). F(0) has three main subunits: a(1), b(2) and c(10-14). The alpha and beta chains form an alternating ring which encloses part of the gamma chain. F(1) is attached to F(0) by a central stalk formed by the gamma and epsilon chains, while a peripheral stalk is formed by the delta and b chains.</text>
</comment>
<feature type="coiled-coil region" evidence="15">
    <location>
        <begin position="41"/>
        <end position="68"/>
    </location>
</feature>
<dbReference type="GO" id="GO:0046961">
    <property type="term" value="F:proton-transporting ATPase activity, rotational mechanism"/>
    <property type="evidence" value="ECO:0007669"/>
    <property type="project" value="TreeGrafter"/>
</dbReference>
<reference evidence="16 17" key="1">
    <citation type="submission" date="2017-06" db="EMBL/GenBank/DDBJ databases">
        <title>Azoarcus.</title>
        <authorList>
            <person name="Woo J.-H."/>
            <person name="Kim H.-S."/>
        </authorList>
    </citation>
    <scope>NUCLEOTIDE SEQUENCE [LARGE SCALE GENOMIC DNA]</scope>
    <source>
        <strain evidence="16 17">TSPY31</strain>
    </source>
</reference>
<evidence type="ECO:0000256" key="4">
    <source>
        <dbReference type="ARBA" id="ARBA00022692"/>
    </source>
</evidence>
<dbReference type="InterPro" id="IPR000711">
    <property type="entry name" value="ATPase_OSCP/dsu"/>
</dbReference>
<comment type="function">
    <text evidence="10 13">F(1)F(0) ATP synthase produces ATP from ADP in the presence of a proton or sodium gradient. F-type ATPases consist of two structural domains, F(1) containing the extramembraneous catalytic core and F(0) containing the membrane proton channel, linked together by a central stalk and a peripheral stalk. During catalysis, ATP synthesis in the catalytic domain of F(1) is coupled via a rotary mechanism of the central stalk subunits to proton translocation.</text>
</comment>
<keyword evidence="8 13" id="KW-0472">Membrane</keyword>
<keyword evidence="5 13" id="KW-0375">Hydrogen ion transport</keyword>
<name>A0A2U8GPE4_9RHOO</name>
<keyword evidence="17" id="KW-1185">Reference proteome</keyword>
<dbReference type="CDD" id="cd06503">
    <property type="entry name" value="ATP-synt_Fo_b"/>
    <property type="match status" value="1"/>
</dbReference>
<evidence type="ECO:0000256" key="7">
    <source>
        <dbReference type="ARBA" id="ARBA00023065"/>
    </source>
</evidence>
<keyword evidence="6 13" id="KW-1133">Transmembrane helix</keyword>
<dbReference type="HAMAP" id="MF_01398">
    <property type="entry name" value="ATP_synth_b_bprime"/>
    <property type="match status" value="1"/>
</dbReference>
<comment type="function">
    <text evidence="11">Component of the F(0) channel, it forms part of the peripheral stalk, linking F(1) to F(0). The b'-subunit is a diverged and duplicated form of b found in plants and photosynthetic bacteria.</text>
</comment>
<evidence type="ECO:0000256" key="6">
    <source>
        <dbReference type="ARBA" id="ARBA00022989"/>
    </source>
</evidence>
<keyword evidence="7 13" id="KW-0406">Ion transport</keyword>
<evidence type="ECO:0000256" key="1">
    <source>
        <dbReference type="ARBA" id="ARBA00005513"/>
    </source>
</evidence>
<gene>
    <name evidence="13" type="primary">atpF</name>
    <name evidence="16" type="ORF">CEW83_07310</name>
</gene>
<evidence type="ECO:0000313" key="17">
    <source>
        <dbReference type="Proteomes" id="UP000244930"/>
    </source>
</evidence>
<keyword evidence="15" id="KW-0175">Coiled coil</keyword>
<dbReference type="EMBL" id="CP022187">
    <property type="protein sequence ID" value="AWI75053.1"/>
    <property type="molecule type" value="Genomic_DNA"/>
</dbReference>
<dbReference type="PANTHER" id="PTHR33445:SF2">
    <property type="entry name" value="ATP SYNTHASE SUBUNIT B', CHLOROPLASTIC"/>
    <property type="match status" value="1"/>
</dbReference>
<evidence type="ECO:0000313" key="16">
    <source>
        <dbReference type="EMBL" id="AWI75053.1"/>
    </source>
</evidence>
<dbReference type="RefSeq" id="WP_108948761.1">
    <property type="nucleotide sequence ID" value="NZ_CP022187.1"/>
</dbReference>
<keyword evidence="4 13" id="KW-0812">Transmembrane</keyword>
<dbReference type="AlphaFoldDB" id="A0A2U8GPE4"/>
<keyword evidence="13" id="KW-1003">Cell membrane</keyword>
<dbReference type="InterPro" id="IPR002146">
    <property type="entry name" value="ATP_synth_b/b'su_bac/chlpt"/>
</dbReference>
<evidence type="ECO:0000256" key="12">
    <source>
        <dbReference type="ARBA" id="ARBA00037847"/>
    </source>
</evidence>
<evidence type="ECO:0000256" key="10">
    <source>
        <dbReference type="ARBA" id="ARBA00025198"/>
    </source>
</evidence>
<evidence type="ECO:0000256" key="9">
    <source>
        <dbReference type="ARBA" id="ARBA00023310"/>
    </source>
</evidence>
<evidence type="ECO:0000256" key="8">
    <source>
        <dbReference type="ARBA" id="ARBA00023136"/>
    </source>
</evidence>
<evidence type="ECO:0000256" key="2">
    <source>
        <dbReference type="ARBA" id="ARBA00022448"/>
    </source>
</evidence>
<keyword evidence="3 13" id="KW-0138">CF(0)</keyword>
<dbReference type="GO" id="GO:0012505">
    <property type="term" value="C:endomembrane system"/>
    <property type="evidence" value="ECO:0007669"/>
    <property type="project" value="UniProtKB-SubCell"/>
</dbReference>
<dbReference type="GO" id="GO:0046933">
    <property type="term" value="F:proton-transporting ATP synthase activity, rotational mechanism"/>
    <property type="evidence" value="ECO:0007669"/>
    <property type="project" value="UniProtKB-UniRule"/>
</dbReference>
<dbReference type="PANTHER" id="PTHR33445">
    <property type="entry name" value="ATP SYNTHASE SUBUNIT B', CHLOROPLASTIC"/>
    <property type="match status" value="1"/>
</dbReference>
<feature type="transmembrane region" description="Helical" evidence="13">
    <location>
        <begin position="6"/>
        <end position="27"/>
    </location>
</feature>
<dbReference type="GO" id="GO:0045259">
    <property type="term" value="C:proton-transporting ATP synthase complex"/>
    <property type="evidence" value="ECO:0007669"/>
    <property type="project" value="UniProtKB-KW"/>
</dbReference>
<keyword evidence="2 13" id="KW-0813">Transport</keyword>
<evidence type="ECO:0000256" key="3">
    <source>
        <dbReference type="ARBA" id="ARBA00022547"/>
    </source>
</evidence>
<keyword evidence="9 13" id="KW-0066">ATP synthesis</keyword>
<proteinExistence type="inferred from homology"/>
<evidence type="ECO:0000256" key="14">
    <source>
        <dbReference type="RuleBase" id="RU003848"/>
    </source>
</evidence>
<dbReference type="Pfam" id="PF00213">
    <property type="entry name" value="OSCP"/>
    <property type="match status" value="1"/>
</dbReference>
<evidence type="ECO:0000256" key="15">
    <source>
        <dbReference type="SAM" id="Coils"/>
    </source>
</evidence>
<evidence type="ECO:0000256" key="11">
    <source>
        <dbReference type="ARBA" id="ARBA00025614"/>
    </source>
</evidence>
<dbReference type="Pfam" id="PF00430">
    <property type="entry name" value="ATP-synt_B"/>
    <property type="match status" value="1"/>
</dbReference>
<dbReference type="GO" id="GO:0005886">
    <property type="term" value="C:plasma membrane"/>
    <property type="evidence" value="ECO:0007669"/>
    <property type="project" value="UniProtKB-SubCell"/>
</dbReference>
<protein>
    <recommendedName>
        <fullName evidence="13">ATP synthase subunit b</fullName>
    </recommendedName>
    <alternativeName>
        <fullName evidence="13">ATP synthase F(0) sector subunit b</fullName>
    </alternativeName>
    <alternativeName>
        <fullName evidence="13">ATPase subunit I</fullName>
    </alternativeName>
    <alternativeName>
        <fullName evidence="13">F-type ATPase subunit b</fullName>
        <shortName evidence="13">F-ATPase subunit b</shortName>
    </alternativeName>
</protein>
<dbReference type="KEGG" id="acom:CEW83_07310"/>
<evidence type="ECO:0000256" key="5">
    <source>
        <dbReference type="ARBA" id="ARBA00022781"/>
    </source>
</evidence>
<dbReference type="InterPro" id="IPR050059">
    <property type="entry name" value="ATP_synthase_B_chain"/>
</dbReference>
<evidence type="ECO:0000256" key="13">
    <source>
        <dbReference type="HAMAP-Rule" id="MF_01398"/>
    </source>
</evidence>